<dbReference type="Proteomes" id="UP001057452">
    <property type="component" value="Chromosome 6"/>
</dbReference>
<dbReference type="EMBL" id="CM043790">
    <property type="protein sequence ID" value="KAI4825442.1"/>
    <property type="molecule type" value="Genomic_DNA"/>
</dbReference>
<sequence>MASHASRPDRGGQRQGFLKKTRRTSGSPGQIRCGVDQDWTSVYPTATPFRPSSVPLPIPNFLHLTPVAIRKHCEALKSFCTAWPSALGTDAQCDEHFPVKVESTDYMSAAPSLRNPSARVVHLRVKLSSLNLDDHARKKMLNLVETDTAKTPISSPSQLSAAH</sequence>
<gene>
    <name evidence="1" type="ORF">KUCAC02_021122</name>
</gene>
<keyword evidence="2" id="KW-1185">Reference proteome</keyword>
<evidence type="ECO:0000313" key="2">
    <source>
        <dbReference type="Proteomes" id="UP001057452"/>
    </source>
</evidence>
<evidence type="ECO:0000313" key="1">
    <source>
        <dbReference type="EMBL" id="KAI4825442.1"/>
    </source>
</evidence>
<proteinExistence type="predicted"/>
<organism evidence="1 2">
    <name type="scientific">Chaenocephalus aceratus</name>
    <name type="common">Blackfin icefish</name>
    <name type="synonym">Chaenichthys aceratus</name>
    <dbReference type="NCBI Taxonomy" id="36190"/>
    <lineage>
        <taxon>Eukaryota</taxon>
        <taxon>Metazoa</taxon>
        <taxon>Chordata</taxon>
        <taxon>Craniata</taxon>
        <taxon>Vertebrata</taxon>
        <taxon>Euteleostomi</taxon>
        <taxon>Actinopterygii</taxon>
        <taxon>Neopterygii</taxon>
        <taxon>Teleostei</taxon>
        <taxon>Neoteleostei</taxon>
        <taxon>Acanthomorphata</taxon>
        <taxon>Eupercaria</taxon>
        <taxon>Perciformes</taxon>
        <taxon>Notothenioidei</taxon>
        <taxon>Channichthyidae</taxon>
        <taxon>Chaenocephalus</taxon>
    </lineage>
</organism>
<reference evidence="1" key="1">
    <citation type="submission" date="2022-05" db="EMBL/GenBank/DDBJ databases">
        <title>Chromosome-level genome of Chaenocephalus aceratus.</title>
        <authorList>
            <person name="Park H."/>
        </authorList>
    </citation>
    <scope>NUCLEOTIDE SEQUENCE</scope>
    <source>
        <strain evidence="1">KU_202001</strain>
    </source>
</reference>
<accession>A0ACB9XGQ1</accession>
<name>A0ACB9XGQ1_CHAAC</name>
<comment type="caution">
    <text evidence="1">The sequence shown here is derived from an EMBL/GenBank/DDBJ whole genome shotgun (WGS) entry which is preliminary data.</text>
</comment>
<protein>
    <submittedName>
        <fullName evidence="1">Uncharacterized protein</fullName>
    </submittedName>
</protein>